<evidence type="ECO:0000256" key="1">
    <source>
        <dbReference type="SAM" id="Phobius"/>
    </source>
</evidence>
<protein>
    <submittedName>
        <fullName evidence="2">Uncharacterized protein</fullName>
    </submittedName>
</protein>
<sequence length="141" mass="16041">MDAKLIDLTSKRYCKYSLWLVVAMTLCGFVAMSVNWIEISLLNALAVSAIYSIVINLLYGFFWKKVAKSASGIIARFYLGVSALRLMTAALVVLAFCMLNDGKEVIRNFIIVFFAFYIVMLIFDSVFFARIEKYNNLKTDK</sequence>
<name>A0A938WR08_9BACT</name>
<keyword evidence="1" id="KW-1133">Transmembrane helix</keyword>
<dbReference type="Proteomes" id="UP000706891">
    <property type="component" value="Unassembled WGS sequence"/>
</dbReference>
<reference evidence="2" key="1">
    <citation type="submission" date="2020-08" db="EMBL/GenBank/DDBJ databases">
        <authorList>
            <person name="Cejkova D."/>
            <person name="Kubasova T."/>
            <person name="Jahodarova E."/>
            <person name="Rychlik I."/>
        </authorList>
    </citation>
    <scope>NUCLEOTIDE SEQUENCE</scope>
    <source>
        <strain evidence="2">An824</strain>
    </source>
</reference>
<feature type="transmembrane region" description="Helical" evidence="1">
    <location>
        <begin position="16"/>
        <end position="37"/>
    </location>
</feature>
<feature type="transmembrane region" description="Helical" evidence="1">
    <location>
        <begin position="75"/>
        <end position="96"/>
    </location>
</feature>
<feature type="transmembrane region" description="Helical" evidence="1">
    <location>
        <begin position="108"/>
        <end position="129"/>
    </location>
</feature>
<keyword evidence="1" id="KW-0472">Membrane</keyword>
<dbReference type="EMBL" id="JACJJG010000003">
    <property type="protein sequence ID" value="MBM6672524.1"/>
    <property type="molecule type" value="Genomic_DNA"/>
</dbReference>
<accession>A0A938WR08</accession>
<reference evidence="2" key="2">
    <citation type="journal article" date="2021" name="Sci. Rep.">
        <title>The distribution of antibiotic resistance genes in chicken gut microbiota commensals.</title>
        <authorList>
            <person name="Juricova H."/>
            <person name="Matiasovicova J."/>
            <person name="Kubasova T."/>
            <person name="Cejkova D."/>
            <person name="Rychlik I."/>
        </authorList>
    </citation>
    <scope>NUCLEOTIDE SEQUENCE</scope>
    <source>
        <strain evidence="2">An824</strain>
    </source>
</reference>
<comment type="caution">
    <text evidence="2">The sequence shown here is derived from an EMBL/GenBank/DDBJ whole genome shotgun (WGS) entry which is preliminary data.</text>
</comment>
<keyword evidence="1" id="KW-0812">Transmembrane</keyword>
<keyword evidence="3" id="KW-1185">Reference proteome</keyword>
<evidence type="ECO:0000313" key="2">
    <source>
        <dbReference type="EMBL" id="MBM6672524.1"/>
    </source>
</evidence>
<dbReference type="RefSeq" id="WP_205102976.1">
    <property type="nucleotide sequence ID" value="NZ_JACJJG010000003.1"/>
</dbReference>
<organism evidence="2 3">
    <name type="scientific">Marseilla massiliensis</name>
    <dbReference type="NCBI Taxonomy" id="1841864"/>
    <lineage>
        <taxon>Bacteria</taxon>
        <taxon>Pseudomonadati</taxon>
        <taxon>Bacteroidota</taxon>
        <taxon>Bacteroidia</taxon>
        <taxon>Bacteroidales</taxon>
        <taxon>Prevotellaceae</taxon>
        <taxon>Marseilla</taxon>
    </lineage>
</organism>
<proteinExistence type="predicted"/>
<dbReference type="AlphaFoldDB" id="A0A938WR08"/>
<feature type="transmembrane region" description="Helical" evidence="1">
    <location>
        <begin position="43"/>
        <end position="63"/>
    </location>
</feature>
<gene>
    <name evidence="2" type="ORF">H6A34_01275</name>
</gene>
<evidence type="ECO:0000313" key="3">
    <source>
        <dbReference type="Proteomes" id="UP000706891"/>
    </source>
</evidence>